<dbReference type="KEGG" id="dbk:DGMP_00710"/>
<proteinExistence type="predicted"/>
<dbReference type="EMBL" id="AP024086">
    <property type="protein sequence ID" value="BCL59378.1"/>
    <property type="molecule type" value="Genomic_DNA"/>
</dbReference>
<dbReference type="NCBIfam" id="TIGR00149">
    <property type="entry name" value="TIGR00149_YjbQ"/>
    <property type="match status" value="1"/>
</dbReference>
<dbReference type="PANTHER" id="PTHR30615:SF8">
    <property type="entry name" value="UPF0047 PROTEIN C4A8.02C"/>
    <property type="match status" value="1"/>
</dbReference>
<dbReference type="InterPro" id="IPR001602">
    <property type="entry name" value="UPF0047_YjbQ-like"/>
</dbReference>
<accession>A0A8D5FIE3</accession>
<dbReference type="Proteomes" id="UP000826725">
    <property type="component" value="Chromosome"/>
</dbReference>
<organism evidence="1 2">
    <name type="scientific">Desulfomarina profundi</name>
    <dbReference type="NCBI Taxonomy" id="2772557"/>
    <lineage>
        <taxon>Bacteria</taxon>
        <taxon>Pseudomonadati</taxon>
        <taxon>Thermodesulfobacteriota</taxon>
        <taxon>Desulfobulbia</taxon>
        <taxon>Desulfobulbales</taxon>
        <taxon>Desulfobulbaceae</taxon>
        <taxon>Desulfomarina</taxon>
    </lineage>
</organism>
<name>A0A8D5FIE3_9BACT</name>
<dbReference type="PANTHER" id="PTHR30615">
    <property type="entry name" value="UNCHARACTERIZED PROTEIN YJBQ-RELATED"/>
    <property type="match status" value="1"/>
</dbReference>
<evidence type="ECO:0008006" key="3">
    <source>
        <dbReference type="Google" id="ProtNLM"/>
    </source>
</evidence>
<sequence>MLNGTFTLSTPEIMKLVDISSTVEKIITDASVSSGLCYLFNPHTTAGLTINEGADPAVRSDIIKGFRDIVPAGLDYSHLEGNSVAHIMASLMGNSLVVNIMNGRPQLGTWQKIFFCEFDGPRTRKIHWKIISDRD</sequence>
<evidence type="ECO:0000313" key="2">
    <source>
        <dbReference type="Proteomes" id="UP000826725"/>
    </source>
</evidence>
<dbReference type="AlphaFoldDB" id="A0A8D5FIE3"/>
<evidence type="ECO:0000313" key="1">
    <source>
        <dbReference type="EMBL" id="BCL59378.1"/>
    </source>
</evidence>
<protein>
    <recommendedName>
        <fullName evidence="3">YjbQ family protein</fullName>
    </recommendedName>
</protein>
<dbReference type="Pfam" id="PF01894">
    <property type="entry name" value="YjbQ"/>
    <property type="match status" value="1"/>
</dbReference>
<dbReference type="PROSITE" id="PS01314">
    <property type="entry name" value="UPF0047"/>
    <property type="match status" value="1"/>
</dbReference>
<dbReference type="PIRSF" id="PIRSF004681">
    <property type="entry name" value="UCP004681"/>
    <property type="match status" value="1"/>
</dbReference>
<reference evidence="1" key="1">
    <citation type="submission" date="2020-09" db="EMBL/GenBank/DDBJ databases">
        <title>Desulfogranum mesoprofundum gen. nov., sp. nov., a novel mesophilic, sulfate-reducing chemolithoautotroph isolated from a deep-sea hydrothermal vent chimney in the Suiyo Seamount.</title>
        <authorList>
            <person name="Hashimoto Y."/>
            <person name="Nakagawa S."/>
        </authorList>
    </citation>
    <scope>NUCLEOTIDE SEQUENCE</scope>
    <source>
        <strain evidence="1">KT2</strain>
    </source>
</reference>
<gene>
    <name evidence="1" type="ORF">DGMP_00710</name>
</gene>
<keyword evidence="2" id="KW-1185">Reference proteome</keyword>